<feature type="domain" description="Ion transport" evidence="10">
    <location>
        <begin position="1369"/>
        <end position="1613"/>
    </location>
</feature>
<evidence type="ECO:0000313" key="13">
    <source>
        <dbReference type="EMBL" id="TNN20174.1"/>
    </source>
</evidence>
<keyword evidence="13" id="KW-0675">Receptor</keyword>
<feature type="compositionally biased region" description="Low complexity" evidence="8">
    <location>
        <begin position="21"/>
        <end position="38"/>
    </location>
</feature>
<evidence type="ECO:0000256" key="7">
    <source>
        <dbReference type="ARBA" id="ARBA00023303"/>
    </source>
</evidence>
<dbReference type="STRING" id="6182.A0A4Z2DUE2"/>
<keyword evidence="5" id="KW-0406">Ion transport</keyword>
<dbReference type="GO" id="GO:0030001">
    <property type="term" value="P:metal ion transport"/>
    <property type="evidence" value="ECO:0007669"/>
    <property type="project" value="TreeGrafter"/>
</dbReference>
<dbReference type="PANTHER" id="PTHR13800:SF1">
    <property type="entry name" value="TRANSIENT RECEPTOR POTENTIAL CATION CHANNEL TRPM"/>
    <property type="match status" value="1"/>
</dbReference>
<feature type="compositionally biased region" description="Acidic residues" evidence="8">
    <location>
        <begin position="2208"/>
        <end position="2219"/>
    </location>
</feature>
<dbReference type="Proteomes" id="UP000311919">
    <property type="component" value="Unassembled WGS sequence"/>
</dbReference>
<dbReference type="InterPro" id="IPR050927">
    <property type="entry name" value="TRPM"/>
</dbReference>
<feature type="transmembrane region" description="Helical" evidence="9">
    <location>
        <begin position="860"/>
        <end position="880"/>
    </location>
</feature>
<dbReference type="InterPro" id="IPR057366">
    <property type="entry name" value="TRPM-like"/>
</dbReference>
<dbReference type="Pfam" id="PF25508">
    <property type="entry name" value="TRPM2"/>
    <property type="match status" value="2"/>
</dbReference>
<evidence type="ECO:0000256" key="6">
    <source>
        <dbReference type="ARBA" id="ARBA00023136"/>
    </source>
</evidence>
<evidence type="ECO:0000259" key="12">
    <source>
        <dbReference type="Pfam" id="PF25508"/>
    </source>
</evidence>
<dbReference type="GO" id="GO:0005261">
    <property type="term" value="F:monoatomic cation channel activity"/>
    <property type="evidence" value="ECO:0007669"/>
    <property type="project" value="TreeGrafter"/>
</dbReference>
<feature type="compositionally biased region" description="Low complexity" evidence="8">
    <location>
        <begin position="914"/>
        <end position="936"/>
    </location>
</feature>
<feature type="domain" description="TRPM-like" evidence="12">
    <location>
        <begin position="509"/>
        <end position="617"/>
    </location>
</feature>
<feature type="transmembrane region" description="Helical" evidence="9">
    <location>
        <begin position="1496"/>
        <end position="1521"/>
    </location>
</feature>
<feature type="domain" description="TRPM-like" evidence="12">
    <location>
        <begin position="684"/>
        <end position="835"/>
    </location>
</feature>
<feature type="region of interest" description="Disordered" evidence="8">
    <location>
        <begin position="1"/>
        <end position="39"/>
    </location>
</feature>
<feature type="region of interest" description="Disordered" evidence="8">
    <location>
        <begin position="1902"/>
        <end position="1923"/>
    </location>
</feature>
<dbReference type="InterPro" id="IPR005821">
    <property type="entry name" value="Ion_trans_dom"/>
</dbReference>
<name>A0A4Z2DUE2_SCHJA</name>
<dbReference type="Pfam" id="PF00520">
    <property type="entry name" value="Ion_trans"/>
    <property type="match status" value="1"/>
</dbReference>
<dbReference type="InterPro" id="IPR041491">
    <property type="entry name" value="TRPM_SLOG"/>
</dbReference>
<feature type="domain" description="TRPM SLOG" evidence="11">
    <location>
        <begin position="141"/>
        <end position="451"/>
    </location>
</feature>
<feature type="transmembrane region" description="Helical" evidence="9">
    <location>
        <begin position="1578"/>
        <end position="1602"/>
    </location>
</feature>
<feature type="compositionally biased region" description="Low complexity" evidence="8">
    <location>
        <begin position="2516"/>
        <end position="2528"/>
    </location>
</feature>
<proteinExistence type="predicted"/>
<feature type="transmembrane region" description="Helical" evidence="9">
    <location>
        <begin position="1439"/>
        <end position="1458"/>
    </location>
</feature>
<feature type="compositionally biased region" description="Polar residues" evidence="8">
    <location>
        <begin position="1904"/>
        <end position="1923"/>
    </location>
</feature>
<sequence>MGRKRHTVGSVFRNKSDKSSRSSNTSSSSSSSSSSKSSIKPIPWIEQNIVCLECAKFVLARHSKSNSRCSCGLTFNEHPPNVQIESVTQQNLNLHPDISITGDYHLKPINERWHVKTHTQEIPTNAYGTVEFQGGPHPTKARYVRLHYETCPELILHLLLHEWRIRVPNLVISIVGGLANAPLQAKLQQVVQRGILRAAKTTGAWIVTNGLDIGVTRHIGEALKDEVHIRGSNIVALGIAPWGYVQHRETLIGLENTCSYYSQGWRPGRQEAPLNSDHNYFLLADNGTSGKFGGELGLRRRLEQYLAQQPIDMRRYGGLTRARTLNIDETGEVTGIKTCFIKDRGMVPNRFRHLLQGGSKSRVPIVGVLLEGGTQTFRTVFELVTGRNPVPIVVCDGSGRAADLLAFMHRYANEDGDLSAQLRDQMVANISRTFQIRRFEAEGLYSELKLCMKRRHLISVFRMGEGDSDEIDITILTALLQVSGQNLTPAEQLSLTMAWNRPDIARSKVFAKFNNWSKTTLENAMADALLNDRLEFVQLLLTKGLRIQRFLTRERLEELYNVDVNNQSFHKLFAKVLGTKQKITLRSIGQLIENLIGGGYQHSYCSKQSTTDLMGSPNHGNGWLPNVNVAFTNKHNSSVSEPVDSKTSRSNNLQNDGTTDKSIASCTLNPVSISNLLASKELVTQHLTNVINRQHATAQNVPYSTSFNDINQSNRYFRYPYTELLQWTLLTRRLNMAKFLVLAGEESIAKALFAVKLLRSIRHVTLDEETDIELLNECRSHELALERLAVDLQDHCYRHDQDQAKRLLTYELQAFSKNTCLSLAYMCESKVFIAHPCTQSILNDLWYGGLRKGDVVGGKVALILMGLIIPPLYPLIAFFFTKRSKFLEFKTKEELAQQPQTLQEHLDELDDSSDSSSSSSSSSTSSSSSCSNSRRSSACHPPLRDEKQLYANGNFLPTHNATADSILETIPTIEITPPAVSNKSNKIVTHSLISNNHVRSKLSNESNQENVNFHLINNNDNNRSLDHHQSHSNGNDKLDEIVKLSYCASSSQPCCNECINSINHKVNQKLNKKLHENYLMKNDGHTSELSSSIHHVNPDNLLYRSKEKNLVADIMNANLQNVHTVEKFPMEMNLAPRYHREPNSETAYPLAIKNHKSAQPMNLLQHIPKSLTQTPKNSYPGHNFDGLNHESRNHIRKQRYTLHPYTTTLNTSQNAALARHAFLLRSNLASLIPSNHYASVAASSGFQRRNFERRRNQAYGKTDQDPNIITQNTINGTRTSTVNFIADDSNLPTNPSALLHHHHIHKQHKSNPTLKDNSFSSLSYHRNGQWIPYDLPVGFDFHSPSNHGLQLSWRKKVYEFFSAPVTRFYLHVLLYLVFLILFIGLCIHTLPPDSFSYLELYVYLHILTYWLDKFREVTLNPGATYIQKFAVHMNAFWNIYDMIMCFVSIIGIILRYYGIVNPKYYMWGKNLLIICCSLWQMRFLELMQIWRFSGPYIYMLVKMVRLMIPMLTLLFLPLLAFGTIRQGIMYPTHTHVNLEAIKGIMLKPYFMLYGEVYAGEIDPVDWPVESQTAPFLEIVPIATVIYLLYSIILFVNVVIAVFNDIFASVRQQSELVYNYLRYAVIIEYESRPLLPPPFIIISWIYMSIRNIYRIRKQRKTSIQSNSSNLTNVTDVKKQTNHNTNNDNNSNNPNSSIKYDSRSHRDNEHHDTLMDPVTTELSAGLKLFLNPDEVEKLHDFEEECVEDYTRVTMKAEFHKAEGQVGILSKKIDQLQFRMDEIHVRQRHLRGLVHLVEEHLVCMEDNLHAFGAINPSPGTIHMHHNTNMEQLTPTTMVTTVNNHEMPSTPIVNNSREKDMIFTSTLLWLLKRQLSQDSGTAQNENIDYPTHLTRSLVSQLGRRSRVPTGSFSSRQHQNGLDSTFERSPSCSIRMKLRNSRMDHRHSLPVFDYISLPHSEGHYHGSHYDRMYDRGRNRFPANRVQHGSYRAPDFNYREYTTICDDIDLSCLSYPNSPIMSPNGSRMDLSSVGLIRNTHIPTDTTPIKGKESIPLTKFQNVQLVSTENIVNNSISQIISSTMAATTTTTKTSIEPKSAPATPGEERAILFQQPTTNISTQRSQSLATLHTYTMAVDKHSLIHGKHYPSYDMNSHFINPEHCPYAHLLTGDNDTITNPTDLQNMITNLQNYTQNINVADESYIINDYHDRNDYVDDDDSDDDVSADENNRRTVADDDNDAIGDGDMERDNDDDGMDDEDDQERKIQLGLQEAENAERIELQGAMLRRLRKLSTSIPCHLPGANTVTPTYLDKHNDAKTLKHGYNQINSQKPSCWNNEDLPDSIGEKSIISSNGHNHKSDLIISSEDMGDFLSHVAIEEEAVDPDLDLDFDSVMHESSSGGMRSSAESPIQMNTSTGINLVDDNIDLMDRNLLTSNEMNSNIDDDVLSPSLNSLTTTTTTEDTISNTANIHLSYPSPILEEKEDEVDDEYENKDHIHHHYHHEHTDKIDNDDDDDGNKVEEPTMVTTATSISSTTKKAMEIRKLP</sequence>
<evidence type="ECO:0000256" key="3">
    <source>
        <dbReference type="ARBA" id="ARBA00022692"/>
    </source>
</evidence>
<accession>A0A4Z2DUE2</accession>
<keyword evidence="4 9" id="KW-1133">Transmembrane helix</keyword>
<feature type="region of interest" description="Disordered" evidence="8">
    <location>
        <begin position="901"/>
        <end position="942"/>
    </location>
</feature>
<feature type="compositionally biased region" description="Acidic residues" evidence="8">
    <location>
        <begin position="2229"/>
        <end position="2254"/>
    </location>
</feature>
<keyword evidence="3 9" id="KW-0812">Transmembrane</keyword>
<keyword evidence="14" id="KW-1185">Reference proteome</keyword>
<evidence type="ECO:0000259" key="11">
    <source>
        <dbReference type="Pfam" id="PF18139"/>
    </source>
</evidence>
<evidence type="ECO:0000256" key="2">
    <source>
        <dbReference type="ARBA" id="ARBA00022448"/>
    </source>
</evidence>
<feature type="region of interest" description="Disordered" evidence="8">
    <location>
        <begin position="636"/>
        <end position="659"/>
    </location>
</feature>
<evidence type="ECO:0000256" key="5">
    <source>
        <dbReference type="ARBA" id="ARBA00023065"/>
    </source>
</evidence>
<feature type="compositionally biased region" description="Polar residues" evidence="8">
    <location>
        <begin position="648"/>
        <end position="659"/>
    </location>
</feature>
<keyword evidence="6 9" id="KW-0472">Membrane</keyword>
<evidence type="ECO:0000259" key="10">
    <source>
        <dbReference type="Pfam" id="PF00520"/>
    </source>
</evidence>
<keyword evidence="7" id="KW-0407">Ion channel</keyword>
<evidence type="ECO:0000256" key="9">
    <source>
        <dbReference type="SAM" id="Phobius"/>
    </source>
</evidence>
<reference evidence="13 14" key="1">
    <citation type="submission" date="2019-03" db="EMBL/GenBank/DDBJ databases">
        <title>An improved genome assembly of the fluke Schistosoma japonicum.</title>
        <authorList>
            <person name="Hu W."/>
            <person name="Luo F."/>
            <person name="Yin M."/>
            <person name="Mo X."/>
            <person name="Sun C."/>
            <person name="Wu Q."/>
            <person name="Zhu B."/>
            <person name="Xiang M."/>
            <person name="Wang J."/>
            <person name="Wang Y."/>
            <person name="Zhang T."/>
            <person name="Xu B."/>
            <person name="Zheng H."/>
            <person name="Feng Z."/>
        </authorList>
    </citation>
    <scope>NUCLEOTIDE SEQUENCE [LARGE SCALE GENOMIC DNA]</scope>
    <source>
        <strain evidence="13">HuSjv2</strain>
        <tissue evidence="13">Worms</tissue>
    </source>
</reference>
<feature type="transmembrane region" description="Helical" evidence="9">
    <location>
        <begin position="1633"/>
        <end position="1652"/>
    </location>
</feature>
<feature type="compositionally biased region" description="Low complexity" evidence="8">
    <location>
        <begin position="1680"/>
        <end position="1695"/>
    </location>
</feature>
<evidence type="ECO:0000256" key="8">
    <source>
        <dbReference type="SAM" id="MobiDB-lite"/>
    </source>
</evidence>
<dbReference type="Pfam" id="PF18139">
    <property type="entry name" value="LSDAT_euk"/>
    <property type="match status" value="1"/>
</dbReference>
<feature type="compositionally biased region" description="Polar residues" evidence="8">
    <location>
        <begin position="1663"/>
        <end position="1673"/>
    </location>
</feature>
<dbReference type="PANTHER" id="PTHR13800">
    <property type="entry name" value="TRANSIENT RECEPTOR POTENTIAL CATION CHANNEL, SUBFAMILY M, MEMBER 6"/>
    <property type="match status" value="1"/>
</dbReference>
<comment type="caution">
    <text evidence="13">The sequence shown here is derived from an EMBL/GenBank/DDBJ whole genome shotgun (WGS) entry which is preliminary data.</text>
</comment>
<gene>
    <name evidence="13" type="ORF">EWB00_004875</name>
</gene>
<evidence type="ECO:0000256" key="1">
    <source>
        <dbReference type="ARBA" id="ARBA00004141"/>
    </source>
</evidence>
<evidence type="ECO:0000256" key="4">
    <source>
        <dbReference type="ARBA" id="ARBA00022989"/>
    </source>
</evidence>
<feature type="transmembrane region" description="Helical" evidence="9">
    <location>
        <begin position="1368"/>
        <end position="1390"/>
    </location>
</feature>
<dbReference type="OrthoDB" id="301415at2759"/>
<dbReference type="GO" id="GO:0005886">
    <property type="term" value="C:plasma membrane"/>
    <property type="evidence" value="ECO:0007669"/>
    <property type="project" value="TreeGrafter"/>
</dbReference>
<feature type="region of interest" description="Disordered" evidence="8">
    <location>
        <begin position="2492"/>
        <end position="2538"/>
    </location>
</feature>
<feature type="compositionally biased region" description="Basic and acidic residues" evidence="8">
    <location>
        <begin position="1698"/>
        <end position="1710"/>
    </location>
</feature>
<organism evidence="13 14">
    <name type="scientific">Schistosoma japonicum</name>
    <name type="common">Blood fluke</name>
    <dbReference type="NCBI Taxonomy" id="6182"/>
    <lineage>
        <taxon>Eukaryota</taxon>
        <taxon>Metazoa</taxon>
        <taxon>Spiralia</taxon>
        <taxon>Lophotrochozoa</taxon>
        <taxon>Platyhelminthes</taxon>
        <taxon>Trematoda</taxon>
        <taxon>Digenea</taxon>
        <taxon>Strigeidida</taxon>
        <taxon>Schistosomatoidea</taxon>
        <taxon>Schistosomatidae</taxon>
        <taxon>Schistosoma</taxon>
    </lineage>
</organism>
<evidence type="ECO:0000313" key="14">
    <source>
        <dbReference type="Proteomes" id="UP000311919"/>
    </source>
</evidence>
<dbReference type="EMBL" id="SKCS01000032">
    <property type="protein sequence ID" value="TNN20174.1"/>
    <property type="molecule type" value="Genomic_DNA"/>
</dbReference>
<feature type="region of interest" description="Disordered" evidence="8">
    <location>
        <begin position="2203"/>
        <end position="2257"/>
    </location>
</feature>
<protein>
    <submittedName>
        <fullName evidence="13">Transient receptor potential cation channel subfamily M member 7 isoform 1</fullName>
    </submittedName>
</protein>
<comment type="subcellular location">
    <subcellularLocation>
        <location evidence="1">Membrane</location>
        <topology evidence="1">Multi-pass membrane protein</topology>
    </subcellularLocation>
</comment>
<keyword evidence="2" id="KW-0813">Transport</keyword>
<feature type="region of interest" description="Disordered" evidence="8">
    <location>
        <begin position="1663"/>
        <end position="1710"/>
    </location>
</feature>